<reference evidence="2" key="2">
    <citation type="journal article" date="2018" name="BMC Genomics">
        <title>Genomic insights into host adaptation between the wheat stripe rust pathogen (Puccinia striiformis f. sp. tritici) and the barley stripe rust pathogen (Puccinia striiformis f. sp. hordei).</title>
        <authorList>
            <person name="Xia C."/>
            <person name="Wang M."/>
            <person name="Yin C."/>
            <person name="Cornejo O.E."/>
            <person name="Hulbert S.H."/>
            <person name="Chen X."/>
        </authorList>
    </citation>
    <scope>NUCLEOTIDE SEQUENCE [LARGE SCALE GENOMIC DNA]</scope>
    <source>
        <strain evidence="2">93TX-2</strain>
    </source>
</reference>
<dbReference type="AlphaFoldDB" id="A0A2S4UCW5"/>
<reference evidence="2" key="3">
    <citation type="journal article" date="2018" name="Mol. Plant Microbe Interact.">
        <title>Genome sequence resources for the wheat stripe rust pathogen (Puccinia striiformis f. sp. tritici) and the barley stripe rust pathogen (Puccinia striiformis f. sp. hordei).</title>
        <authorList>
            <person name="Xia C."/>
            <person name="Wang M."/>
            <person name="Yin C."/>
            <person name="Cornejo O.E."/>
            <person name="Hulbert S.H."/>
            <person name="Chen X."/>
        </authorList>
    </citation>
    <scope>NUCLEOTIDE SEQUENCE [LARGE SCALE GENOMIC DNA]</scope>
    <source>
        <strain evidence="2">93TX-2</strain>
    </source>
</reference>
<keyword evidence="2" id="KW-1185">Reference proteome</keyword>
<dbReference type="OrthoDB" id="3264327at2759"/>
<sequence length="66" mass="7369">MHTKSTKYIVNSSELPGTTALRDWADVPRGEEEIQDLIGMLKDGLAAWVQSDGEVDTEGENELEEY</sequence>
<gene>
    <name evidence="1" type="ORF">PSHT_15826</name>
</gene>
<comment type="caution">
    <text evidence="1">The sequence shown here is derived from an EMBL/GenBank/DDBJ whole genome shotgun (WGS) entry which is preliminary data.</text>
</comment>
<reference evidence="1 2" key="1">
    <citation type="submission" date="2017-12" db="EMBL/GenBank/DDBJ databases">
        <title>Gene loss provides genomic basis for host adaptation in cereal stripe rust fungi.</title>
        <authorList>
            <person name="Xia C."/>
        </authorList>
    </citation>
    <scope>NUCLEOTIDE SEQUENCE [LARGE SCALE GENOMIC DNA]</scope>
    <source>
        <strain evidence="1 2">93TX-2</strain>
    </source>
</reference>
<evidence type="ECO:0000313" key="1">
    <source>
        <dbReference type="EMBL" id="POV95138.1"/>
    </source>
</evidence>
<dbReference type="Proteomes" id="UP000238274">
    <property type="component" value="Unassembled WGS sequence"/>
</dbReference>
<name>A0A2S4UCW5_9BASI</name>
<protein>
    <submittedName>
        <fullName evidence="1">Uncharacterized protein</fullName>
    </submittedName>
</protein>
<evidence type="ECO:0000313" key="2">
    <source>
        <dbReference type="Proteomes" id="UP000238274"/>
    </source>
</evidence>
<dbReference type="EMBL" id="PKSM01000435">
    <property type="protein sequence ID" value="POV95138.1"/>
    <property type="molecule type" value="Genomic_DNA"/>
</dbReference>
<proteinExistence type="predicted"/>
<organism evidence="1 2">
    <name type="scientific">Puccinia striiformis</name>
    <dbReference type="NCBI Taxonomy" id="27350"/>
    <lineage>
        <taxon>Eukaryota</taxon>
        <taxon>Fungi</taxon>
        <taxon>Dikarya</taxon>
        <taxon>Basidiomycota</taxon>
        <taxon>Pucciniomycotina</taxon>
        <taxon>Pucciniomycetes</taxon>
        <taxon>Pucciniales</taxon>
        <taxon>Pucciniaceae</taxon>
        <taxon>Puccinia</taxon>
    </lineage>
</organism>
<dbReference type="VEuPathDB" id="FungiDB:PSHT_15826"/>
<accession>A0A2S4UCW5</accession>